<accession>A0ABZ3J7J3</accession>
<reference evidence="1" key="1">
    <citation type="submission" date="2024-05" db="EMBL/GenBank/DDBJ databases">
        <title>Isolation and characterization of Sporomusa carbonis sp. nov., a carboxydotrophic hydrogenogen in the genus of Sporomusa isolated from a charcoal burning pile.</title>
        <authorList>
            <person name="Boeer T."/>
            <person name="Rosenbaum F."/>
            <person name="Eysell L."/>
            <person name="Mueller V."/>
            <person name="Daniel R."/>
            <person name="Poehlein A."/>
        </authorList>
    </citation>
    <scope>NUCLEOTIDE SEQUENCE [LARGE SCALE GENOMIC DNA]</scope>
    <source>
        <strain evidence="1">DSM 3132</strain>
    </source>
</reference>
<name>A0ABZ3J7J3_SPOA4</name>
<evidence type="ECO:0000313" key="2">
    <source>
        <dbReference type="Proteomes" id="UP000216052"/>
    </source>
</evidence>
<organism evidence="1 2">
    <name type="scientific">Sporomusa acidovorans (strain ATCC 49682 / DSM 3132 / Mol)</name>
    <dbReference type="NCBI Taxonomy" id="1123286"/>
    <lineage>
        <taxon>Bacteria</taxon>
        <taxon>Bacillati</taxon>
        <taxon>Bacillota</taxon>
        <taxon>Negativicutes</taxon>
        <taxon>Selenomonadales</taxon>
        <taxon>Sporomusaceae</taxon>
        <taxon>Sporomusa</taxon>
    </lineage>
</organism>
<dbReference type="Proteomes" id="UP000216052">
    <property type="component" value="Chromosome"/>
</dbReference>
<keyword evidence="2" id="KW-1185">Reference proteome</keyword>
<evidence type="ECO:0000313" key="1">
    <source>
        <dbReference type="EMBL" id="XFO73841.1"/>
    </source>
</evidence>
<proteinExistence type="predicted"/>
<gene>
    <name evidence="1" type="ORF">SPACI_039480</name>
</gene>
<dbReference type="EMBL" id="CP155571">
    <property type="protein sequence ID" value="XFO73841.1"/>
    <property type="molecule type" value="Genomic_DNA"/>
</dbReference>
<protein>
    <submittedName>
        <fullName evidence="1">Uncharacterized protein</fullName>
    </submittedName>
</protein>
<sequence length="49" mass="5372">MLNENTVGAVTALVAVGRHLNCQWERRKINVGSLHETAKGRLAIDSDKV</sequence>